<dbReference type="PRINTS" id="PR00035">
    <property type="entry name" value="HTHGNTR"/>
</dbReference>
<dbReference type="PANTHER" id="PTHR43537:SF5">
    <property type="entry name" value="UXU OPERON TRANSCRIPTIONAL REGULATOR"/>
    <property type="match status" value="1"/>
</dbReference>
<evidence type="ECO:0000313" key="6">
    <source>
        <dbReference type="Proteomes" id="UP000602395"/>
    </source>
</evidence>
<dbReference type="SMART" id="SM00345">
    <property type="entry name" value="HTH_GNTR"/>
    <property type="match status" value="1"/>
</dbReference>
<organism evidence="5 6">
    <name type="scientific">Gordonia hankookensis</name>
    <dbReference type="NCBI Taxonomy" id="589403"/>
    <lineage>
        <taxon>Bacteria</taxon>
        <taxon>Bacillati</taxon>
        <taxon>Actinomycetota</taxon>
        <taxon>Actinomycetes</taxon>
        <taxon>Mycobacteriales</taxon>
        <taxon>Gordoniaceae</taxon>
        <taxon>Gordonia</taxon>
    </lineage>
</organism>
<dbReference type="Pfam" id="PF00392">
    <property type="entry name" value="GntR"/>
    <property type="match status" value="1"/>
</dbReference>
<evidence type="ECO:0000256" key="3">
    <source>
        <dbReference type="ARBA" id="ARBA00023163"/>
    </source>
</evidence>
<dbReference type="SUPFAM" id="SSF48008">
    <property type="entry name" value="GntR ligand-binding domain-like"/>
    <property type="match status" value="1"/>
</dbReference>
<evidence type="ECO:0000256" key="2">
    <source>
        <dbReference type="ARBA" id="ARBA00023125"/>
    </source>
</evidence>
<dbReference type="Pfam" id="PF07729">
    <property type="entry name" value="FCD"/>
    <property type="match status" value="1"/>
</dbReference>
<reference evidence="5 6" key="1">
    <citation type="submission" date="2020-09" db="EMBL/GenBank/DDBJ databases">
        <title>Novel species in genus Gordonia.</title>
        <authorList>
            <person name="Zhang G."/>
        </authorList>
    </citation>
    <scope>NUCLEOTIDE SEQUENCE [LARGE SCALE GENOMIC DNA]</scope>
    <source>
        <strain evidence="5 6">ON-33</strain>
    </source>
</reference>
<dbReference type="PANTHER" id="PTHR43537">
    <property type="entry name" value="TRANSCRIPTIONAL REGULATOR, GNTR FAMILY"/>
    <property type="match status" value="1"/>
</dbReference>
<dbReference type="Gene3D" id="1.10.10.10">
    <property type="entry name" value="Winged helix-like DNA-binding domain superfamily/Winged helix DNA-binding domain"/>
    <property type="match status" value="1"/>
</dbReference>
<keyword evidence="3" id="KW-0804">Transcription</keyword>
<dbReference type="InterPro" id="IPR036390">
    <property type="entry name" value="WH_DNA-bd_sf"/>
</dbReference>
<feature type="domain" description="HTH gntR-type" evidence="4">
    <location>
        <begin position="6"/>
        <end position="73"/>
    </location>
</feature>
<dbReference type="InterPro" id="IPR000524">
    <property type="entry name" value="Tscrpt_reg_HTH_GntR"/>
</dbReference>
<evidence type="ECO:0000313" key="5">
    <source>
        <dbReference type="EMBL" id="MBD1318821.1"/>
    </source>
</evidence>
<protein>
    <submittedName>
        <fullName evidence="5">FadR family transcriptional regulator</fullName>
    </submittedName>
</protein>
<dbReference type="InterPro" id="IPR008920">
    <property type="entry name" value="TF_FadR/GntR_C"/>
</dbReference>
<dbReference type="Gene3D" id="1.20.120.530">
    <property type="entry name" value="GntR ligand-binding domain-like"/>
    <property type="match status" value="1"/>
</dbReference>
<dbReference type="PROSITE" id="PS50949">
    <property type="entry name" value="HTH_GNTR"/>
    <property type="match status" value="1"/>
</dbReference>
<dbReference type="CDD" id="cd07377">
    <property type="entry name" value="WHTH_GntR"/>
    <property type="match status" value="1"/>
</dbReference>
<keyword evidence="6" id="KW-1185">Reference proteome</keyword>
<dbReference type="SMART" id="SM00895">
    <property type="entry name" value="FCD"/>
    <property type="match status" value="1"/>
</dbReference>
<evidence type="ECO:0000259" key="4">
    <source>
        <dbReference type="PROSITE" id="PS50949"/>
    </source>
</evidence>
<evidence type="ECO:0000256" key="1">
    <source>
        <dbReference type="ARBA" id="ARBA00023015"/>
    </source>
</evidence>
<gene>
    <name evidence="5" type="ORF">IDF66_04430</name>
</gene>
<name>A0ABR7W7L2_9ACTN</name>
<proteinExistence type="predicted"/>
<accession>A0ABR7W7L2</accession>
<comment type="caution">
    <text evidence="5">The sequence shown here is derived from an EMBL/GenBank/DDBJ whole genome shotgun (WGS) entry which is preliminary data.</text>
</comment>
<keyword evidence="2" id="KW-0238">DNA-binding</keyword>
<keyword evidence="1" id="KW-0805">Transcription regulation</keyword>
<dbReference type="InterPro" id="IPR036388">
    <property type="entry name" value="WH-like_DNA-bd_sf"/>
</dbReference>
<dbReference type="EMBL" id="JACWMS010000001">
    <property type="protein sequence ID" value="MBD1318821.1"/>
    <property type="molecule type" value="Genomic_DNA"/>
</dbReference>
<sequence length="223" mass="24512">MIRRGRTLSASTAAYLEGMITNELSPGDKLPPERILAENLEVSRTTIREALQELEQRRLLARTPGRGTIVLPRSANATAILETMADDAEEDHVAELRMLIEPQVAGLAADRAIESDLVSLEDILASSHTGLNPAESLEQDVAFHLQLARAARNPLLISLCQLSSGWVQNVRARSHATREGRRMSFDGHKQIFQAVQNSDHEAAVAAMTDHLSDVARLVNRRAK</sequence>
<dbReference type="Proteomes" id="UP000602395">
    <property type="component" value="Unassembled WGS sequence"/>
</dbReference>
<dbReference type="SUPFAM" id="SSF46785">
    <property type="entry name" value="Winged helix' DNA-binding domain"/>
    <property type="match status" value="1"/>
</dbReference>
<dbReference type="InterPro" id="IPR011711">
    <property type="entry name" value="GntR_C"/>
</dbReference>